<organism evidence="2 3">
    <name type="scientific">Dovyalis caffra</name>
    <dbReference type="NCBI Taxonomy" id="77055"/>
    <lineage>
        <taxon>Eukaryota</taxon>
        <taxon>Viridiplantae</taxon>
        <taxon>Streptophyta</taxon>
        <taxon>Embryophyta</taxon>
        <taxon>Tracheophyta</taxon>
        <taxon>Spermatophyta</taxon>
        <taxon>Magnoliopsida</taxon>
        <taxon>eudicotyledons</taxon>
        <taxon>Gunneridae</taxon>
        <taxon>Pentapetalae</taxon>
        <taxon>rosids</taxon>
        <taxon>fabids</taxon>
        <taxon>Malpighiales</taxon>
        <taxon>Salicaceae</taxon>
        <taxon>Flacourtieae</taxon>
        <taxon>Dovyalis</taxon>
    </lineage>
</organism>
<proteinExistence type="inferred from homology"/>
<dbReference type="PANTHER" id="PTHR31642">
    <property type="entry name" value="TRICHOTHECENE 3-O-ACETYLTRANSFERASE"/>
    <property type="match status" value="1"/>
</dbReference>
<reference evidence="2 3" key="1">
    <citation type="submission" date="2024-01" db="EMBL/GenBank/DDBJ databases">
        <authorList>
            <person name="Waweru B."/>
        </authorList>
    </citation>
    <scope>NUCLEOTIDE SEQUENCE [LARGE SCALE GENOMIC DNA]</scope>
</reference>
<protein>
    <submittedName>
        <fullName evidence="2">Uncharacterized protein</fullName>
    </submittedName>
</protein>
<sequence>MANLKSGLADLDVHGRSQKTDMLDPYMDVDLGVQPLETGRLSLNPSDGKLHLWCNNEGAVLVEAVTRVKISELGDLSQYNEFFENLVYKPVFNGNFSEMPLVVAQVTKFGCGGYSLGIGTSHSLFDGPATHDFLSAWASNSAILKVKGGHELQKPVHERGSLLLVGNSHPHKIQTRAAAIDHLYQLIHQAVADPNHGKLAGDQNPSAMSYPNYVLKTFHLSGTVIENLKRKIWSQRRGSFSCSSFEVVTAHLWKARTTALGVRKERMVCLQFAMDIRNKMAPALPKGFSGNAYVLISVALKAGELEEGSHEAIIEKIKQAKNSVTSDYVTSYMEALDGPQGTLPPMKELTIVSDWTRMPFHKVDFLHGGAAYVSPLVTPIPQVAYLMQNPNDSAGIDVRIGLLPQALDAFSHYFLMNVQ</sequence>
<dbReference type="PANTHER" id="PTHR31642:SF145">
    <property type="entry name" value="BRASSINOSTEROID-RELATED ACYLTRANSFERASE 1"/>
    <property type="match status" value="1"/>
</dbReference>
<comment type="caution">
    <text evidence="2">The sequence shown here is derived from an EMBL/GenBank/DDBJ whole genome shotgun (WGS) entry which is preliminary data.</text>
</comment>
<comment type="similarity">
    <text evidence="1">Belongs to the plant acyltransferase family.</text>
</comment>
<name>A0AAV1SNZ4_9ROSI</name>
<evidence type="ECO:0000256" key="1">
    <source>
        <dbReference type="ARBA" id="ARBA00009861"/>
    </source>
</evidence>
<dbReference type="InterPro" id="IPR023213">
    <property type="entry name" value="CAT-like_dom_sf"/>
</dbReference>
<evidence type="ECO:0000313" key="3">
    <source>
        <dbReference type="Proteomes" id="UP001314170"/>
    </source>
</evidence>
<gene>
    <name evidence="2" type="ORF">DCAF_LOCUS24957</name>
</gene>
<dbReference type="AlphaFoldDB" id="A0AAV1SNZ4"/>
<dbReference type="Pfam" id="PF02458">
    <property type="entry name" value="Transferase"/>
    <property type="match status" value="1"/>
</dbReference>
<dbReference type="GO" id="GO:0016747">
    <property type="term" value="F:acyltransferase activity, transferring groups other than amino-acyl groups"/>
    <property type="evidence" value="ECO:0007669"/>
    <property type="project" value="TreeGrafter"/>
</dbReference>
<keyword evidence="3" id="KW-1185">Reference proteome</keyword>
<accession>A0AAV1SNZ4</accession>
<dbReference type="EMBL" id="CAWUPB010001194">
    <property type="protein sequence ID" value="CAK7353886.1"/>
    <property type="molecule type" value="Genomic_DNA"/>
</dbReference>
<dbReference type="Proteomes" id="UP001314170">
    <property type="component" value="Unassembled WGS sequence"/>
</dbReference>
<dbReference type="Gene3D" id="3.30.559.10">
    <property type="entry name" value="Chloramphenicol acetyltransferase-like domain"/>
    <property type="match status" value="2"/>
</dbReference>
<dbReference type="InterPro" id="IPR050317">
    <property type="entry name" value="Plant_Fungal_Acyltransferase"/>
</dbReference>
<evidence type="ECO:0000313" key="2">
    <source>
        <dbReference type="EMBL" id="CAK7353886.1"/>
    </source>
</evidence>